<sequence length="116" mass="13221">MATSEFQKQINGEQKDKDEWVMDDEEEEAAESEDYRFGASTIVAMVRPPPEPPPRVERGARVQEIYFACFVFFIFRFGHHGLLFTSAIIHVKTLEHKSSDDESSLPVIGSCKPNSR</sequence>
<comment type="caution">
    <text evidence="3">The sequence shown here is derived from an EMBL/GenBank/DDBJ whole genome shotgun (WGS) entry which is preliminary data.</text>
</comment>
<feature type="transmembrane region" description="Helical" evidence="2">
    <location>
        <begin position="65"/>
        <end position="89"/>
    </location>
</feature>
<gene>
    <name evidence="3" type="ORF">CEPIT_LOCUS19634</name>
</gene>
<accession>A0AAV0E1Y7</accession>
<protein>
    <submittedName>
        <fullName evidence="3">Uncharacterized protein</fullName>
    </submittedName>
</protein>
<keyword evidence="2" id="KW-0812">Transmembrane</keyword>
<proteinExistence type="predicted"/>
<name>A0AAV0E1Y7_9ASTE</name>
<keyword evidence="2" id="KW-1133">Transmembrane helix</keyword>
<evidence type="ECO:0000313" key="4">
    <source>
        <dbReference type="Proteomes" id="UP001152523"/>
    </source>
</evidence>
<reference evidence="3" key="1">
    <citation type="submission" date="2022-07" db="EMBL/GenBank/DDBJ databases">
        <authorList>
            <person name="Macas J."/>
            <person name="Novak P."/>
            <person name="Neumann P."/>
        </authorList>
    </citation>
    <scope>NUCLEOTIDE SEQUENCE</scope>
</reference>
<keyword evidence="2" id="KW-0472">Membrane</keyword>
<evidence type="ECO:0000256" key="1">
    <source>
        <dbReference type="SAM" id="MobiDB-lite"/>
    </source>
</evidence>
<feature type="compositionally biased region" description="Polar residues" evidence="1">
    <location>
        <begin position="1"/>
        <end position="12"/>
    </location>
</feature>
<feature type="region of interest" description="Disordered" evidence="1">
    <location>
        <begin position="1"/>
        <end position="33"/>
    </location>
</feature>
<dbReference type="EMBL" id="CAMAPF010000185">
    <property type="protein sequence ID" value="CAH9111749.1"/>
    <property type="molecule type" value="Genomic_DNA"/>
</dbReference>
<organism evidence="3 4">
    <name type="scientific">Cuscuta epithymum</name>
    <dbReference type="NCBI Taxonomy" id="186058"/>
    <lineage>
        <taxon>Eukaryota</taxon>
        <taxon>Viridiplantae</taxon>
        <taxon>Streptophyta</taxon>
        <taxon>Embryophyta</taxon>
        <taxon>Tracheophyta</taxon>
        <taxon>Spermatophyta</taxon>
        <taxon>Magnoliopsida</taxon>
        <taxon>eudicotyledons</taxon>
        <taxon>Gunneridae</taxon>
        <taxon>Pentapetalae</taxon>
        <taxon>asterids</taxon>
        <taxon>lamiids</taxon>
        <taxon>Solanales</taxon>
        <taxon>Convolvulaceae</taxon>
        <taxon>Cuscuteae</taxon>
        <taxon>Cuscuta</taxon>
        <taxon>Cuscuta subgen. Cuscuta</taxon>
    </lineage>
</organism>
<dbReference type="Proteomes" id="UP001152523">
    <property type="component" value="Unassembled WGS sequence"/>
</dbReference>
<evidence type="ECO:0000256" key="2">
    <source>
        <dbReference type="SAM" id="Phobius"/>
    </source>
</evidence>
<feature type="region of interest" description="Disordered" evidence="1">
    <location>
        <begin position="96"/>
        <end position="116"/>
    </location>
</feature>
<evidence type="ECO:0000313" key="3">
    <source>
        <dbReference type="EMBL" id="CAH9111749.1"/>
    </source>
</evidence>
<feature type="compositionally biased region" description="Acidic residues" evidence="1">
    <location>
        <begin position="21"/>
        <end position="32"/>
    </location>
</feature>
<keyword evidence="4" id="KW-1185">Reference proteome</keyword>
<dbReference type="AlphaFoldDB" id="A0AAV0E1Y7"/>